<dbReference type="RefSeq" id="WP_089242924.1">
    <property type="nucleotide sequence ID" value="NZ_FZOW01000001.1"/>
</dbReference>
<feature type="domain" description="SMP-30/Gluconolactonase/LRE-like region" evidence="2">
    <location>
        <begin position="68"/>
        <end position="287"/>
    </location>
</feature>
<evidence type="ECO:0000256" key="1">
    <source>
        <dbReference type="SAM" id="SignalP"/>
    </source>
</evidence>
<feature type="signal peptide" evidence="1">
    <location>
        <begin position="1"/>
        <end position="26"/>
    </location>
</feature>
<dbReference type="SUPFAM" id="SSF63829">
    <property type="entry name" value="Calcium-dependent phosphotriesterase"/>
    <property type="match status" value="1"/>
</dbReference>
<organism evidence="3 4">
    <name type="scientific">Rhodococcoides kyotonense</name>
    <dbReference type="NCBI Taxonomy" id="398843"/>
    <lineage>
        <taxon>Bacteria</taxon>
        <taxon>Bacillati</taxon>
        <taxon>Actinomycetota</taxon>
        <taxon>Actinomycetes</taxon>
        <taxon>Mycobacteriales</taxon>
        <taxon>Nocardiaceae</taxon>
        <taxon>Rhodococcoides</taxon>
    </lineage>
</organism>
<dbReference type="OrthoDB" id="9768084at2"/>
<gene>
    <name evidence="3" type="ORF">SAMN05421642_101490</name>
</gene>
<accession>A0A239DC21</accession>
<keyword evidence="4" id="KW-1185">Reference proteome</keyword>
<dbReference type="Gene3D" id="2.120.10.30">
    <property type="entry name" value="TolB, C-terminal domain"/>
    <property type="match status" value="1"/>
</dbReference>
<dbReference type="InterPro" id="IPR013658">
    <property type="entry name" value="SGL"/>
</dbReference>
<dbReference type="Proteomes" id="UP000198327">
    <property type="component" value="Unassembled WGS sequence"/>
</dbReference>
<dbReference type="InterPro" id="IPR011042">
    <property type="entry name" value="6-blade_b-propeller_TolB-like"/>
</dbReference>
<name>A0A239DC21_9NOCA</name>
<protein>
    <submittedName>
        <fullName evidence="3">SMP-30/Gluconolaconase/LRE-like region-containing protein</fullName>
    </submittedName>
</protein>
<dbReference type="Pfam" id="PF08450">
    <property type="entry name" value="SGL"/>
    <property type="match status" value="1"/>
</dbReference>
<reference evidence="4" key="1">
    <citation type="submission" date="2017-06" db="EMBL/GenBank/DDBJ databases">
        <authorList>
            <person name="Varghese N."/>
            <person name="Submissions S."/>
        </authorList>
    </citation>
    <scope>NUCLEOTIDE SEQUENCE [LARGE SCALE GENOMIC DNA]</scope>
    <source>
        <strain evidence="4">JCM 23211</strain>
    </source>
</reference>
<feature type="chain" id="PRO_5012330997" evidence="1">
    <location>
        <begin position="27"/>
        <end position="301"/>
    </location>
</feature>
<evidence type="ECO:0000313" key="4">
    <source>
        <dbReference type="Proteomes" id="UP000198327"/>
    </source>
</evidence>
<evidence type="ECO:0000313" key="3">
    <source>
        <dbReference type="EMBL" id="SNS29956.1"/>
    </source>
</evidence>
<evidence type="ECO:0000259" key="2">
    <source>
        <dbReference type="Pfam" id="PF08450"/>
    </source>
</evidence>
<dbReference type="AlphaFoldDB" id="A0A239DC21"/>
<keyword evidence="1" id="KW-0732">Signal</keyword>
<dbReference type="EMBL" id="FZOW01000001">
    <property type="protein sequence ID" value="SNS29956.1"/>
    <property type="molecule type" value="Genomic_DNA"/>
</dbReference>
<proteinExistence type="predicted"/>
<sequence>MRAGGALGVAVVACGVLIVGAPAASATPDCTPWTTSTVASGFGTLENLAFDDRGTMLLSETSLFGTGSIRGLTPDGERSVVVPDVASPGGLAVRGDTLYFTTGNGFVSGALDIPDGSVETVDLTSGARATVARDLVMPNGLVLLDDGDMLVTRNVGAQSGLTRIDGDSSRVVRTDLGSANGIATDGTAVYVSNTFEPELAVTVLDSEDLGGEARRIPVDGFGPVTASDDLTVGPDGQIYLAQNLAGRVLRIDPESGSSCVVGTGLPLTSSVEFGGPGWNRDALYATSFDGSVRQLTPGPTA</sequence>